<organism evidence="18 19">
    <name type="scientific">Cupriavidus necator (strain ATCC 43291 / DSM 13513 / CCUG 52238 / LMG 8453 / N-1)</name>
    <name type="common">Ralstonia eutropha</name>
    <dbReference type="NCBI Taxonomy" id="1042878"/>
    <lineage>
        <taxon>Bacteria</taxon>
        <taxon>Pseudomonadati</taxon>
        <taxon>Pseudomonadota</taxon>
        <taxon>Betaproteobacteria</taxon>
        <taxon>Burkholderiales</taxon>
        <taxon>Burkholderiaceae</taxon>
        <taxon>Cupriavidus</taxon>
    </lineage>
</organism>
<protein>
    <recommendedName>
        <fullName evidence="5">Oxygen sensor histidine kinase NreB</fullName>
        <ecNumber evidence="4">2.7.13.3</ecNumber>
    </recommendedName>
    <alternativeName>
        <fullName evidence="15">Nitrogen regulation protein B</fullName>
    </alternativeName>
</protein>
<dbReference type="Gene3D" id="1.20.5.1930">
    <property type="match status" value="1"/>
</dbReference>
<dbReference type="EC" id="2.7.13.3" evidence="4"/>
<evidence type="ECO:0000256" key="11">
    <source>
        <dbReference type="ARBA" id="ARBA00023004"/>
    </source>
</evidence>
<dbReference type="InterPro" id="IPR036890">
    <property type="entry name" value="HATPase_C_sf"/>
</dbReference>
<dbReference type="GO" id="GO:0051539">
    <property type="term" value="F:4 iron, 4 sulfur cluster binding"/>
    <property type="evidence" value="ECO:0007669"/>
    <property type="project" value="UniProtKB-KW"/>
</dbReference>
<dbReference type="EMBL" id="CP002879">
    <property type="protein sequence ID" value="AEI82755.1"/>
    <property type="molecule type" value="Genomic_DNA"/>
</dbReference>
<evidence type="ECO:0000256" key="15">
    <source>
        <dbReference type="ARBA" id="ARBA00030800"/>
    </source>
</evidence>
<evidence type="ECO:0000313" key="18">
    <source>
        <dbReference type="EMBL" id="AEI82755.1"/>
    </source>
</evidence>
<geneLocation type="plasmid" evidence="18 19">
    <name>pBB1</name>
</geneLocation>
<accession>F8GW66</accession>
<dbReference type="AlphaFoldDB" id="F8GW66"/>
<comment type="cofactor">
    <cofactor evidence="2">
        <name>[4Fe-4S] cluster</name>
        <dbReference type="ChEBI" id="CHEBI:49883"/>
    </cofactor>
</comment>
<dbReference type="InterPro" id="IPR011712">
    <property type="entry name" value="Sig_transdc_His_kin_sub3_dim/P"/>
</dbReference>
<evidence type="ECO:0000256" key="8">
    <source>
        <dbReference type="ARBA" id="ARBA00022679"/>
    </source>
</evidence>
<comment type="function">
    <text evidence="14">Member of the two-component regulatory system NreB/NreC involved in the control of dissimilatory nitrate/nitrite reduction in response to oxygen. NreB functions as a direct oxygen sensor histidine kinase which is autophosphorylated, in the absence of oxygen, probably at the conserved histidine residue, and transfers its phosphate group probably to a conserved aspartate residue of NreC. NreB/NreC activates the expression of the nitrate (narGHJI) and nitrite (nir) reductase operons, as well as the putative nitrate transporter gene narT.</text>
</comment>
<evidence type="ECO:0000256" key="16">
    <source>
        <dbReference type="SAM" id="MobiDB-lite"/>
    </source>
</evidence>
<dbReference type="InterPro" id="IPR004358">
    <property type="entry name" value="Sig_transdc_His_kin-like_C"/>
</dbReference>
<keyword evidence="13" id="KW-0411">Iron-sulfur</keyword>
<dbReference type="InterPro" id="IPR050482">
    <property type="entry name" value="Sensor_HK_TwoCompSys"/>
</dbReference>
<evidence type="ECO:0000256" key="7">
    <source>
        <dbReference type="ARBA" id="ARBA00022490"/>
    </source>
</evidence>
<dbReference type="GO" id="GO:0046983">
    <property type="term" value="F:protein dimerization activity"/>
    <property type="evidence" value="ECO:0007669"/>
    <property type="project" value="InterPro"/>
</dbReference>
<evidence type="ECO:0000256" key="13">
    <source>
        <dbReference type="ARBA" id="ARBA00023014"/>
    </source>
</evidence>
<dbReference type="GO" id="GO:0000155">
    <property type="term" value="F:phosphorelay sensor kinase activity"/>
    <property type="evidence" value="ECO:0007669"/>
    <property type="project" value="InterPro"/>
</dbReference>
<dbReference type="HOGENOM" id="CLU_975633_0_0_4"/>
<keyword evidence="6" id="KW-0004">4Fe-4S</keyword>
<keyword evidence="12" id="KW-0902">Two-component regulatory system</keyword>
<feature type="domain" description="Histidine kinase" evidence="17">
    <location>
        <begin position="165"/>
        <end position="258"/>
    </location>
</feature>
<comment type="subcellular location">
    <subcellularLocation>
        <location evidence="3">Cytoplasm</location>
    </subcellularLocation>
</comment>
<gene>
    <name evidence="18" type="ordered locus">CNE_BB1p13560</name>
</gene>
<keyword evidence="7" id="KW-0963">Cytoplasm</keyword>
<name>F8GW66_CUPNN</name>
<dbReference type="Gene3D" id="3.30.565.10">
    <property type="entry name" value="Histidine kinase-like ATPase, C-terminal domain"/>
    <property type="match status" value="1"/>
</dbReference>
<evidence type="ECO:0000256" key="3">
    <source>
        <dbReference type="ARBA" id="ARBA00004496"/>
    </source>
</evidence>
<evidence type="ECO:0000256" key="9">
    <source>
        <dbReference type="ARBA" id="ARBA00022723"/>
    </source>
</evidence>
<dbReference type="RefSeq" id="WP_013959778.1">
    <property type="nucleotide sequence ID" value="NC_015727.1"/>
</dbReference>
<dbReference type="PRINTS" id="PR00344">
    <property type="entry name" value="BCTRLSENSOR"/>
</dbReference>
<dbReference type="GO" id="GO:0016020">
    <property type="term" value="C:membrane"/>
    <property type="evidence" value="ECO:0007669"/>
    <property type="project" value="InterPro"/>
</dbReference>
<feature type="region of interest" description="Disordered" evidence="16">
    <location>
        <begin position="264"/>
        <end position="285"/>
    </location>
</feature>
<proteinExistence type="predicted"/>
<dbReference type="PROSITE" id="PS50109">
    <property type="entry name" value="HIS_KIN"/>
    <property type="match status" value="1"/>
</dbReference>
<dbReference type="KEGG" id="cnc:CNE_BB1p13560"/>
<evidence type="ECO:0000256" key="2">
    <source>
        <dbReference type="ARBA" id="ARBA00001966"/>
    </source>
</evidence>
<evidence type="ECO:0000256" key="14">
    <source>
        <dbReference type="ARBA" id="ARBA00024827"/>
    </source>
</evidence>
<evidence type="ECO:0000256" key="5">
    <source>
        <dbReference type="ARBA" id="ARBA00017322"/>
    </source>
</evidence>
<evidence type="ECO:0000256" key="10">
    <source>
        <dbReference type="ARBA" id="ARBA00022777"/>
    </source>
</evidence>
<dbReference type="SMART" id="SM00387">
    <property type="entry name" value="HATPase_c"/>
    <property type="match status" value="1"/>
</dbReference>
<dbReference type="GO" id="GO:0005737">
    <property type="term" value="C:cytoplasm"/>
    <property type="evidence" value="ECO:0007669"/>
    <property type="project" value="UniProtKB-SubCell"/>
</dbReference>
<keyword evidence="10" id="KW-0418">Kinase</keyword>
<dbReference type="SUPFAM" id="SSF55874">
    <property type="entry name" value="ATPase domain of HSP90 chaperone/DNA topoisomerase II/histidine kinase"/>
    <property type="match status" value="1"/>
</dbReference>
<dbReference type="GeneID" id="34312014"/>
<sequence length="285" mass="30620">MTWNKNMRSAWSAFSGQQRLCERDGIASATEASPRSGRQSRHWLATLEARVRERERQRIACGLHDEVGQALALAQLRLRELEGLACAPTAKALIDETRSLVDDAVGTIRAVTLDLGLGLLVQGRLDDALRGLADRFQARRQDALLTRLELHGPPVSLDRTTMAVVLRVANELLANVRRHSGAKQVWVRCACGRGHVYVTVSDDGRGFDPRLCSSSGNAAGGFGLSSCAAQLAALGGRLEVNSALGSGTQVRIVLPLPQGRRRPATRLGLSYGDTGGSARASRPRG</sequence>
<keyword evidence="8" id="KW-0808">Transferase</keyword>
<evidence type="ECO:0000256" key="1">
    <source>
        <dbReference type="ARBA" id="ARBA00000085"/>
    </source>
</evidence>
<dbReference type="Pfam" id="PF02518">
    <property type="entry name" value="HATPase_c"/>
    <property type="match status" value="1"/>
</dbReference>
<evidence type="ECO:0000256" key="6">
    <source>
        <dbReference type="ARBA" id="ARBA00022485"/>
    </source>
</evidence>
<dbReference type="Pfam" id="PF07730">
    <property type="entry name" value="HisKA_3"/>
    <property type="match status" value="1"/>
</dbReference>
<evidence type="ECO:0000256" key="4">
    <source>
        <dbReference type="ARBA" id="ARBA00012438"/>
    </source>
</evidence>
<dbReference type="CDD" id="cd16917">
    <property type="entry name" value="HATPase_UhpB-NarQ-NarX-like"/>
    <property type="match status" value="1"/>
</dbReference>
<dbReference type="InterPro" id="IPR003594">
    <property type="entry name" value="HATPase_dom"/>
</dbReference>
<keyword evidence="18" id="KW-0614">Plasmid</keyword>
<evidence type="ECO:0000256" key="12">
    <source>
        <dbReference type="ARBA" id="ARBA00023012"/>
    </source>
</evidence>
<dbReference type="PANTHER" id="PTHR24421">
    <property type="entry name" value="NITRATE/NITRITE SENSOR PROTEIN NARX-RELATED"/>
    <property type="match status" value="1"/>
</dbReference>
<dbReference type="GO" id="GO:0046872">
    <property type="term" value="F:metal ion binding"/>
    <property type="evidence" value="ECO:0007669"/>
    <property type="project" value="UniProtKB-KW"/>
</dbReference>
<keyword evidence="9" id="KW-0479">Metal-binding</keyword>
<dbReference type="Proteomes" id="UP000006798">
    <property type="component" value="Plasmid pBB1"/>
</dbReference>
<comment type="catalytic activity">
    <reaction evidence="1">
        <text>ATP + protein L-histidine = ADP + protein N-phospho-L-histidine.</text>
        <dbReference type="EC" id="2.7.13.3"/>
    </reaction>
</comment>
<dbReference type="InterPro" id="IPR005467">
    <property type="entry name" value="His_kinase_dom"/>
</dbReference>
<reference evidence="18 19" key="1">
    <citation type="journal article" date="2011" name="J. Bacteriol.">
        <title>Complete genome sequence of the type strain Cupriavidus necator N-1.</title>
        <authorList>
            <person name="Poehlein A."/>
            <person name="Kusian B."/>
            <person name="Friedrich B."/>
            <person name="Daniel R."/>
            <person name="Bowien B."/>
        </authorList>
    </citation>
    <scope>NUCLEOTIDE SEQUENCE [LARGE SCALE GENOMIC DNA]</scope>
    <source>
        <strain evidence="19">ATCC 43291 / DSM 13513 / CCUG 52238 / LMG 8453 / N-1</strain>
        <plasmid evidence="18 19">pBB1</plasmid>
    </source>
</reference>
<evidence type="ECO:0000259" key="17">
    <source>
        <dbReference type="PROSITE" id="PS50109"/>
    </source>
</evidence>
<keyword evidence="11" id="KW-0408">Iron</keyword>
<evidence type="ECO:0000313" key="19">
    <source>
        <dbReference type="Proteomes" id="UP000006798"/>
    </source>
</evidence>